<sequence length="325" mass="36454">MLDTKPLLLKTDFPPLRRGRIHTLQVNLGYVCNLSCTHCHVNAGPKRTELMSRETMDEVLAYIDNQEINTLDITGGAPEMNPHFRDLIKLVRARDVLVTDRCNLTILQEPGYEDLAQFLAEYQVNIVASLPCYSEQNVNEQRGKGVYQSSIDALKTLNVLGYGSDPNLQLDLVYNPAGAFLPPSQQCLETDYKKALANDHSIVFNHLLTITNMPISRFGSMLLSKGLYNDYMQLLKDSFSSENLQSVMCRSLLSIDWEGYVYDCDFNQMLAMPMQYQTKHIASDKPRTHLRELINTDLQGMPIVIGDHCYGCTAGQGSSCGGALE</sequence>
<comment type="cofactor">
    <cofactor evidence="1">
        <name>[4Fe-4S] cluster</name>
        <dbReference type="ChEBI" id="CHEBI:49883"/>
    </cofactor>
</comment>
<dbReference type="SFLD" id="SFLDG01067">
    <property type="entry name" value="SPASM/twitch_domain_containing"/>
    <property type="match status" value="1"/>
</dbReference>
<dbReference type="InterPro" id="IPR026351">
    <property type="entry name" value="rSAM_ArsS-like"/>
</dbReference>
<dbReference type="NCBIfam" id="TIGR04167">
    <property type="entry name" value="rSAM_SeCys"/>
    <property type="match status" value="1"/>
</dbReference>
<dbReference type="GO" id="GO:0046872">
    <property type="term" value="F:metal ion binding"/>
    <property type="evidence" value="ECO:0007669"/>
    <property type="project" value="UniProtKB-KW"/>
</dbReference>
<dbReference type="InterPro" id="IPR024521">
    <property type="entry name" value="ArsS-like_C"/>
</dbReference>
<evidence type="ECO:0000256" key="3">
    <source>
        <dbReference type="ARBA" id="ARBA00022723"/>
    </source>
</evidence>
<dbReference type="GO" id="GO:0051536">
    <property type="term" value="F:iron-sulfur cluster binding"/>
    <property type="evidence" value="ECO:0007669"/>
    <property type="project" value="UniProtKB-KW"/>
</dbReference>
<name>A0A1D2QNX4_9GAMM</name>
<dbReference type="Gene3D" id="3.20.20.70">
    <property type="entry name" value="Aldolase class I"/>
    <property type="match status" value="1"/>
</dbReference>
<proteinExistence type="predicted"/>
<accession>A0A1D2QNX4</accession>
<feature type="domain" description="Radical SAM core" evidence="6">
    <location>
        <begin position="26"/>
        <end position="161"/>
    </location>
</feature>
<dbReference type="Pfam" id="PF04055">
    <property type="entry name" value="Radical_SAM"/>
    <property type="match status" value="1"/>
</dbReference>
<evidence type="ECO:0000259" key="6">
    <source>
        <dbReference type="Pfam" id="PF04055"/>
    </source>
</evidence>
<evidence type="ECO:0000256" key="1">
    <source>
        <dbReference type="ARBA" id="ARBA00001966"/>
    </source>
</evidence>
<keyword evidence="4" id="KW-0408">Iron</keyword>
<dbReference type="SUPFAM" id="SSF102114">
    <property type="entry name" value="Radical SAM enzymes"/>
    <property type="match status" value="1"/>
</dbReference>
<keyword evidence="3" id="KW-0479">Metal-binding</keyword>
<dbReference type="Proteomes" id="UP000242502">
    <property type="component" value="Unassembled WGS sequence"/>
</dbReference>
<dbReference type="AlphaFoldDB" id="A0A1D2QNX4"/>
<evidence type="ECO:0000256" key="2">
    <source>
        <dbReference type="ARBA" id="ARBA00022691"/>
    </source>
</evidence>
<feature type="domain" description="Arsenosugar biosynthesis radical SAM protein ArsS-like C-terminal" evidence="7">
    <location>
        <begin position="181"/>
        <end position="323"/>
    </location>
</feature>
<dbReference type="GO" id="GO:0003824">
    <property type="term" value="F:catalytic activity"/>
    <property type="evidence" value="ECO:0007669"/>
    <property type="project" value="InterPro"/>
</dbReference>
<dbReference type="PANTHER" id="PTHR43728:SF1">
    <property type="entry name" value="FE-S OXIDOREDUCTASE"/>
    <property type="match status" value="1"/>
</dbReference>
<evidence type="ECO:0000256" key="4">
    <source>
        <dbReference type="ARBA" id="ARBA00023004"/>
    </source>
</evidence>
<evidence type="ECO:0000256" key="5">
    <source>
        <dbReference type="ARBA" id="ARBA00023014"/>
    </source>
</evidence>
<comment type="caution">
    <text evidence="8">The sequence shown here is derived from an EMBL/GenBank/DDBJ whole genome shotgun (WGS) entry which is preliminary data.</text>
</comment>
<dbReference type="InterPro" id="IPR007197">
    <property type="entry name" value="rSAM"/>
</dbReference>
<dbReference type="PANTHER" id="PTHR43728">
    <property type="entry name" value="SLR0304 PROTEIN"/>
    <property type="match status" value="1"/>
</dbReference>
<dbReference type="CDD" id="cd01335">
    <property type="entry name" value="Radical_SAM"/>
    <property type="match status" value="1"/>
</dbReference>
<protein>
    <submittedName>
        <fullName evidence="8">Radical SAM protein</fullName>
    </submittedName>
</protein>
<dbReference type="Pfam" id="PF12345">
    <property type="entry name" value="DUF3641"/>
    <property type="match status" value="1"/>
</dbReference>
<evidence type="ECO:0000313" key="9">
    <source>
        <dbReference type="Proteomes" id="UP000242502"/>
    </source>
</evidence>
<dbReference type="InterPro" id="IPR058240">
    <property type="entry name" value="rSAM_sf"/>
</dbReference>
<gene>
    <name evidence="8" type="ORF">AB835_09700</name>
</gene>
<dbReference type="STRING" id="62101.AB835_09700"/>
<evidence type="ECO:0000313" key="8">
    <source>
        <dbReference type="EMBL" id="ODS23285.1"/>
    </source>
</evidence>
<reference evidence="8 9" key="1">
    <citation type="journal article" date="2016" name="Appl. Environ. Microbiol.">
        <title>Lack of Overt Genome Reduction in the Bryostatin-Producing Bryozoan Symbiont "Candidatus Endobugula sertula".</title>
        <authorList>
            <person name="Miller I.J."/>
            <person name="Vanee N."/>
            <person name="Fong S.S."/>
            <person name="Lim-Fong G.E."/>
            <person name="Kwan J.C."/>
        </authorList>
    </citation>
    <scope>NUCLEOTIDE SEQUENCE [LARGE SCALE GENOMIC DNA]</scope>
    <source>
        <strain evidence="8">AB1-4</strain>
    </source>
</reference>
<evidence type="ECO:0000259" key="7">
    <source>
        <dbReference type="Pfam" id="PF12345"/>
    </source>
</evidence>
<dbReference type="SFLD" id="SFLDS00029">
    <property type="entry name" value="Radical_SAM"/>
    <property type="match status" value="1"/>
</dbReference>
<dbReference type="InterPro" id="IPR013785">
    <property type="entry name" value="Aldolase_TIM"/>
</dbReference>
<keyword evidence="5" id="KW-0411">Iron-sulfur</keyword>
<organism evidence="8 9">
    <name type="scientific">Candidatus Endobugula sertula</name>
    <name type="common">Bugula neritina bacterial symbiont</name>
    <dbReference type="NCBI Taxonomy" id="62101"/>
    <lineage>
        <taxon>Bacteria</taxon>
        <taxon>Pseudomonadati</taxon>
        <taxon>Pseudomonadota</taxon>
        <taxon>Gammaproteobacteria</taxon>
        <taxon>Cellvibrionales</taxon>
        <taxon>Cellvibrionaceae</taxon>
        <taxon>Candidatus Endobugula</taxon>
    </lineage>
</organism>
<dbReference type="EMBL" id="MDLC01000033">
    <property type="protein sequence ID" value="ODS23285.1"/>
    <property type="molecule type" value="Genomic_DNA"/>
</dbReference>
<keyword evidence="2" id="KW-0949">S-adenosyl-L-methionine</keyword>